<dbReference type="EMBL" id="JAVIJP010000069">
    <property type="protein sequence ID" value="KAL3619461.1"/>
    <property type="molecule type" value="Genomic_DNA"/>
</dbReference>
<evidence type="ECO:0000313" key="2">
    <source>
        <dbReference type="Proteomes" id="UP001632038"/>
    </source>
</evidence>
<proteinExistence type="predicted"/>
<accession>A0ABD3BPN6</accession>
<sequence>MVTETVDTLKLSTTVPPPANGGGLIITATDDIRTFLTAASIDSNLSKDLRDLSCSLIINSTIPYKSLKTIWSGSGRGIRPD</sequence>
<gene>
    <name evidence="1" type="ORF">CASFOL_037031</name>
</gene>
<dbReference type="Proteomes" id="UP001632038">
    <property type="component" value="Unassembled WGS sequence"/>
</dbReference>
<evidence type="ECO:0000313" key="1">
    <source>
        <dbReference type="EMBL" id="KAL3619461.1"/>
    </source>
</evidence>
<reference evidence="2" key="1">
    <citation type="journal article" date="2024" name="IScience">
        <title>Strigolactones Initiate the Formation of Haustorium-like Structures in Castilleja.</title>
        <authorList>
            <person name="Buerger M."/>
            <person name="Peterson D."/>
            <person name="Chory J."/>
        </authorList>
    </citation>
    <scope>NUCLEOTIDE SEQUENCE [LARGE SCALE GENOMIC DNA]</scope>
</reference>
<dbReference type="AlphaFoldDB" id="A0ABD3BPN6"/>
<protein>
    <submittedName>
        <fullName evidence="1">Uncharacterized protein</fullName>
    </submittedName>
</protein>
<name>A0ABD3BPN6_9LAMI</name>
<comment type="caution">
    <text evidence="1">The sequence shown here is derived from an EMBL/GenBank/DDBJ whole genome shotgun (WGS) entry which is preliminary data.</text>
</comment>
<organism evidence="1 2">
    <name type="scientific">Castilleja foliolosa</name>
    <dbReference type="NCBI Taxonomy" id="1961234"/>
    <lineage>
        <taxon>Eukaryota</taxon>
        <taxon>Viridiplantae</taxon>
        <taxon>Streptophyta</taxon>
        <taxon>Embryophyta</taxon>
        <taxon>Tracheophyta</taxon>
        <taxon>Spermatophyta</taxon>
        <taxon>Magnoliopsida</taxon>
        <taxon>eudicotyledons</taxon>
        <taxon>Gunneridae</taxon>
        <taxon>Pentapetalae</taxon>
        <taxon>asterids</taxon>
        <taxon>lamiids</taxon>
        <taxon>Lamiales</taxon>
        <taxon>Orobanchaceae</taxon>
        <taxon>Pedicularideae</taxon>
        <taxon>Castillejinae</taxon>
        <taxon>Castilleja</taxon>
    </lineage>
</organism>
<keyword evidence="2" id="KW-1185">Reference proteome</keyword>